<sequence length="209" mass="23028">MYICKVSSYGKVIRIGYRLLSTRSGGVLVVSIGNPEPQYKDTRHNVGHWIINELHRNNVPIEYGPWADDKTFGGEISTSSDGNVVLARSIGSYMNTQGKPVSKITQRYGKDKTLLVVHDELQKDLGKLQLRGPGTSARGHNGLKSIDSAMGNKYTKLSVGIGRPNKGQKEVSDYVLSKFTTSERAELEKVLEKASVLVSQVINDSINHK</sequence>
<evidence type="ECO:0000256" key="4">
    <source>
        <dbReference type="ARBA" id="ARBA00022884"/>
    </source>
</evidence>
<dbReference type="AlphaFoldDB" id="A5DFV6"/>
<evidence type="ECO:0000256" key="3">
    <source>
        <dbReference type="ARBA" id="ARBA00022801"/>
    </source>
</evidence>
<dbReference type="InterPro" id="IPR001328">
    <property type="entry name" value="Pept_tRNA_hydro"/>
</dbReference>
<dbReference type="OMA" id="HDELQVP"/>
<evidence type="ECO:0000256" key="2">
    <source>
        <dbReference type="ARBA" id="ARBA00022555"/>
    </source>
</evidence>
<dbReference type="PANTHER" id="PTHR17224">
    <property type="entry name" value="PEPTIDYL-TRNA HYDROLASE"/>
    <property type="match status" value="1"/>
</dbReference>
<comment type="similarity">
    <text evidence="5 7">Belongs to the PTH family.</text>
</comment>
<evidence type="ECO:0000256" key="5">
    <source>
        <dbReference type="ARBA" id="ARBA00038063"/>
    </source>
</evidence>
<dbReference type="eggNOG" id="KOG2255">
    <property type="taxonomic scope" value="Eukaryota"/>
</dbReference>
<keyword evidence="4" id="KW-0694">RNA-binding</keyword>
<dbReference type="RefSeq" id="XP_001486486.1">
    <property type="nucleotide sequence ID" value="XM_001486436.1"/>
</dbReference>
<dbReference type="PROSITE" id="PS01195">
    <property type="entry name" value="PEPT_TRNA_HYDROL_1"/>
    <property type="match status" value="1"/>
</dbReference>
<dbReference type="GeneID" id="5128338"/>
<dbReference type="Pfam" id="PF01195">
    <property type="entry name" value="Pept_tRNA_hydro"/>
    <property type="match status" value="1"/>
</dbReference>
<name>A5DFV6_PICGU</name>
<evidence type="ECO:0000313" key="9">
    <source>
        <dbReference type="Proteomes" id="UP000001997"/>
    </source>
</evidence>
<evidence type="ECO:0000256" key="7">
    <source>
        <dbReference type="RuleBase" id="RU004320"/>
    </source>
</evidence>
<dbReference type="HOGENOM" id="CLU_062456_2_1_1"/>
<dbReference type="PROSITE" id="PS01196">
    <property type="entry name" value="PEPT_TRNA_HYDROL_2"/>
    <property type="match status" value="1"/>
</dbReference>
<dbReference type="InterPro" id="IPR018171">
    <property type="entry name" value="Pept_tRNA_hydro_CS"/>
</dbReference>
<keyword evidence="3 6" id="KW-0378">Hydrolase</keyword>
<keyword evidence="9" id="KW-1185">Reference proteome</keyword>
<dbReference type="FunCoup" id="A5DFV6">
    <property type="interactions" value="115"/>
</dbReference>
<dbReference type="EMBL" id="CH408156">
    <property type="protein sequence ID" value="EDK38059.1"/>
    <property type="molecule type" value="Genomic_DNA"/>
</dbReference>
<accession>A5DFV6</accession>
<organism evidence="8 9">
    <name type="scientific">Meyerozyma guilliermondii (strain ATCC 6260 / CBS 566 / DSM 6381 / JCM 1539 / NBRC 10279 / NRRL Y-324)</name>
    <name type="common">Yeast</name>
    <name type="synonym">Candida guilliermondii</name>
    <dbReference type="NCBI Taxonomy" id="294746"/>
    <lineage>
        <taxon>Eukaryota</taxon>
        <taxon>Fungi</taxon>
        <taxon>Dikarya</taxon>
        <taxon>Ascomycota</taxon>
        <taxon>Saccharomycotina</taxon>
        <taxon>Pichiomycetes</taxon>
        <taxon>Debaryomycetaceae</taxon>
        <taxon>Meyerozyma</taxon>
    </lineage>
</organism>
<dbReference type="InterPro" id="IPR036416">
    <property type="entry name" value="Pept_tRNA_hydro_sf"/>
</dbReference>
<dbReference type="GO" id="GO:0000049">
    <property type="term" value="F:tRNA binding"/>
    <property type="evidence" value="ECO:0007669"/>
    <property type="project" value="UniProtKB-KW"/>
</dbReference>
<dbReference type="NCBIfam" id="TIGR00447">
    <property type="entry name" value="pth"/>
    <property type="match status" value="1"/>
</dbReference>
<keyword evidence="2" id="KW-0820">tRNA-binding</keyword>
<gene>
    <name evidence="8" type="ORF">PGUG_02157</name>
</gene>
<dbReference type="KEGG" id="pgu:PGUG_02157"/>
<dbReference type="Gene3D" id="3.40.50.1470">
    <property type="entry name" value="Peptidyl-tRNA hydrolase"/>
    <property type="match status" value="1"/>
</dbReference>
<protein>
    <recommendedName>
        <fullName evidence="1 6">Peptidyl-tRNA hydrolase</fullName>
        <ecNumber evidence="1 6">3.1.1.29</ecNumber>
    </recommendedName>
</protein>
<evidence type="ECO:0000256" key="6">
    <source>
        <dbReference type="RuleBase" id="RU000673"/>
    </source>
</evidence>
<dbReference type="SUPFAM" id="SSF53178">
    <property type="entry name" value="Peptidyl-tRNA hydrolase-like"/>
    <property type="match status" value="1"/>
</dbReference>
<proteinExistence type="inferred from homology"/>
<dbReference type="Proteomes" id="UP000001997">
    <property type="component" value="Unassembled WGS sequence"/>
</dbReference>
<dbReference type="EC" id="3.1.1.29" evidence="1 6"/>
<reference evidence="8 9" key="1">
    <citation type="journal article" date="2009" name="Nature">
        <title>Evolution of pathogenicity and sexual reproduction in eight Candida genomes.</title>
        <authorList>
            <person name="Butler G."/>
            <person name="Rasmussen M.D."/>
            <person name="Lin M.F."/>
            <person name="Santos M.A."/>
            <person name="Sakthikumar S."/>
            <person name="Munro C.A."/>
            <person name="Rheinbay E."/>
            <person name="Grabherr M."/>
            <person name="Forche A."/>
            <person name="Reedy J.L."/>
            <person name="Agrafioti I."/>
            <person name="Arnaud M.B."/>
            <person name="Bates S."/>
            <person name="Brown A.J."/>
            <person name="Brunke S."/>
            <person name="Costanzo M.C."/>
            <person name="Fitzpatrick D.A."/>
            <person name="de Groot P.W."/>
            <person name="Harris D."/>
            <person name="Hoyer L.L."/>
            <person name="Hube B."/>
            <person name="Klis F.M."/>
            <person name="Kodira C."/>
            <person name="Lennard N."/>
            <person name="Logue M.E."/>
            <person name="Martin R."/>
            <person name="Neiman A.M."/>
            <person name="Nikolaou E."/>
            <person name="Quail M.A."/>
            <person name="Quinn J."/>
            <person name="Santos M.C."/>
            <person name="Schmitzberger F.F."/>
            <person name="Sherlock G."/>
            <person name="Shah P."/>
            <person name="Silverstein K.A."/>
            <person name="Skrzypek M.S."/>
            <person name="Soll D."/>
            <person name="Staggs R."/>
            <person name="Stansfield I."/>
            <person name="Stumpf M.P."/>
            <person name="Sudbery P.E."/>
            <person name="Srikantha T."/>
            <person name="Zeng Q."/>
            <person name="Berman J."/>
            <person name="Berriman M."/>
            <person name="Heitman J."/>
            <person name="Gow N.A."/>
            <person name="Lorenz M.C."/>
            <person name="Birren B.W."/>
            <person name="Kellis M."/>
            <person name="Cuomo C.A."/>
        </authorList>
    </citation>
    <scope>NUCLEOTIDE SEQUENCE [LARGE SCALE GENOMIC DNA]</scope>
    <source>
        <strain evidence="9">ATCC 6260 / CBS 566 / DSM 6381 / JCM 1539 / NBRC 10279 / NRRL Y-324</strain>
    </source>
</reference>
<dbReference type="GO" id="GO:0004045">
    <property type="term" value="F:peptidyl-tRNA hydrolase activity"/>
    <property type="evidence" value="ECO:0007669"/>
    <property type="project" value="UniProtKB-EC"/>
</dbReference>
<dbReference type="STRING" id="294746.A5DFV6"/>
<evidence type="ECO:0000256" key="1">
    <source>
        <dbReference type="ARBA" id="ARBA00013260"/>
    </source>
</evidence>
<dbReference type="PANTHER" id="PTHR17224:SF1">
    <property type="entry name" value="PEPTIDYL-TRNA HYDROLASE"/>
    <property type="match status" value="1"/>
</dbReference>
<comment type="catalytic activity">
    <reaction evidence="6">
        <text>an N-acyl-L-alpha-aminoacyl-tRNA + H2O = an N-acyl-L-amino acid + a tRNA + H(+)</text>
        <dbReference type="Rhea" id="RHEA:54448"/>
        <dbReference type="Rhea" id="RHEA-COMP:10123"/>
        <dbReference type="Rhea" id="RHEA-COMP:13883"/>
        <dbReference type="ChEBI" id="CHEBI:15377"/>
        <dbReference type="ChEBI" id="CHEBI:15378"/>
        <dbReference type="ChEBI" id="CHEBI:59874"/>
        <dbReference type="ChEBI" id="CHEBI:78442"/>
        <dbReference type="ChEBI" id="CHEBI:138191"/>
        <dbReference type="EC" id="3.1.1.29"/>
    </reaction>
</comment>
<dbReference type="OrthoDB" id="1711136at2759"/>
<dbReference type="CDD" id="cd00462">
    <property type="entry name" value="PTH"/>
    <property type="match status" value="1"/>
</dbReference>
<evidence type="ECO:0000313" key="8">
    <source>
        <dbReference type="EMBL" id="EDK38059.1"/>
    </source>
</evidence>
<dbReference type="InParanoid" id="A5DFV6"/>